<dbReference type="EMBL" id="CADCSU010000142">
    <property type="protein sequence ID" value="CAA9202095.1"/>
    <property type="molecule type" value="Genomic_DNA"/>
</dbReference>
<organism evidence="2 3">
    <name type="scientific">Flavobacterium bizetiae</name>
    <dbReference type="NCBI Taxonomy" id="2704140"/>
    <lineage>
        <taxon>Bacteria</taxon>
        <taxon>Pseudomonadati</taxon>
        <taxon>Bacteroidota</taxon>
        <taxon>Flavobacteriia</taxon>
        <taxon>Flavobacteriales</taxon>
        <taxon>Flavobacteriaceae</taxon>
        <taxon>Flavobacterium</taxon>
    </lineage>
</organism>
<gene>
    <name evidence="2" type="ORF">FLA105534_03926</name>
</gene>
<dbReference type="AlphaFoldDB" id="A0A6J4GSX8"/>
<accession>A0A6J4GSX8</accession>
<dbReference type="Gene3D" id="3.40.630.30">
    <property type="match status" value="1"/>
</dbReference>
<dbReference type="Pfam" id="PF13527">
    <property type="entry name" value="Acetyltransf_9"/>
    <property type="match status" value="1"/>
</dbReference>
<evidence type="ECO:0000259" key="1">
    <source>
        <dbReference type="PROSITE" id="PS51186"/>
    </source>
</evidence>
<dbReference type="PANTHER" id="PTHR43617">
    <property type="entry name" value="L-AMINO ACID N-ACETYLTRANSFERASE"/>
    <property type="match status" value="1"/>
</dbReference>
<reference evidence="2 3" key="1">
    <citation type="submission" date="2020-02" db="EMBL/GenBank/DDBJ databases">
        <authorList>
            <person name="Criscuolo A."/>
        </authorList>
    </citation>
    <scope>NUCLEOTIDE SEQUENCE [LARGE SCALE GENOMIC DNA]</scope>
    <source>
        <strain evidence="2">CIP105534</strain>
    </source>
</reference>
<sequence>MEIKLRQETEQDHKSVFQVIQKAFENEEYSDHKEQFLVERLRKSNTFIPELSIVAEVDNKIVGHILLTKLEIENDIDTYESLALAPVSVLPEFQGKGVGSKLILYSHEVAKELGYKSIILLGHEKYYPRFGYELTNKYGIEMPFDVPAENCMVAVLAKNGLSGVRGKVIYPDAFFE</sequence>
<dbReference type="SUPFAM" id="SSF55729">
    <property type="entry name" value="Acyl-CoA N-acyltransferases (Nat)"/>
    <property type="match status" value="1"/>
</dbReference>
<dbReference type="CDD" id="cd04301">
    <property type="entry name" value="NAT_SF"/>
    <property type="match status" value="1"/>
</dbReference>
<dbReference type="InterPro" id="IPR050276">
    <property type="entry name" value="MshD_Acetyltransferase"/>
</dbReference>
<dbReference type="PANTHER" id="PTHR43617:SF2">
    <property type="entry name" value="UPF0039 PROTEIN SLL0451"/>
    <property type="match status" value="1"/>
</dbReference>
<dbReference type="Proteomes" id="UP000479938">
    <property type="component" value="Unassembled WGS sequence"/>
</dbReference>
<dbReference type="GO" id="GO:0016747">
    <property type="term" value="F:acyltransferase activity, transferring groups other than amino-acyl groups"/>
    <property type="evidence" value="ECO:0007669"/>
    <property type="project" value="InterPro"/>
</dbReference>
<dbReference type="PROSITE" id="PS51186">
    <property type="entry name" value="GNAT"/>
    <property type="match status" value="1"/>
</dbReference>
<feature type="domain" description="N-acetyltransferase" evidence="1">
    <location>
        <begin position="3"/>
        <end position="147"/>
    </location>
</feature>
<keyword evidence="3" id="KW-1185">Reference proteome</keyword>
<dbReference type="RefSeq" id="WP_173972456.1">
    <property type="nucleotide sequence ID" value="NZ_CADCSU010000142.1"/>
</dbReference>
<evidence type="ECO:0000313" key="2">
    <source>
        <dbReference type="EMBL" id="CAA9202095.1"/>
    </source>
</evidence>
<dbReference type="InterPro" id="IPR000182">
    <property type="entry name" value="GNAT_dom"/>
</dbReference>
<name>A0A6J4GSX8_9FLAO</name>
<proteinExistence type="predicted"/>
<protein>
    <recommendedName>
        <fullName evidence="1">N-acetyltransferase domain-containing protein</fullName>
    </recommendedName>
</protein>
<dbReference type="InterPro" id="IPR016181">
    <property type="entry name" value="Acyl_CoA_acyltransferase"/>
</dbReference>
<evidence type="ECO:0000313" key="3">
    <source>
        <dbReference type="Proteomes" id="UP000479938"/>
    </source>
</evidence>